<feature type="region of interest" description="Disordered" evidence="1">
    <location>
        <begin position="380"/>
        <end position="491"/>
    </location>
</feature>
<dbReference type="AlphaFoldDB" id="Q8VPR8"/>
<dbReference type="Pfam" id="PF13384">
    <property type="entry name" value="HTH_23"/>
    <property type="match status" value="1"/>
</dbReference>
<dbReference type="Pfam" id="PF03090">
    <property type="entry name" value="Replicase"/>
    <property type="match status" value="1"/>
</dbReference>
<feature type="compositionally biased region" description="Basic and acidic residues" evidence="1">
    <location>
        <begin position="391"/>
        <end position="400"/>
    </location>
</feature>
<dbReference type="InterPro" id="IPR014820">
    <property type="entry name" value="PriCT_1"/>
</dbReference>
<dbReference type="InterPro" id="IPR004322">
    <property type="entry name" value="Plasmid_replicase_bac"/>
</dbReference>
<evidence type="ECO:0000256" key="1">
    <source>
        <dbReference type="SAM" id="MobiDB-lite"/>
    </source>
</evidence>
<feature type="region of interest" description="Disordered" evidence="1">
    <location>
        <begin position="1"/>
        <end position="20"/>
    </location>
</feature>
<evidence type="ECO:0000259" key="2">
    <source>
        <dbReference type="SMART" id="SM00942"/>
    </source>
</evidence>
<proteinExistence type="predicted"/>
<geneLocation type="plasmid" evidence="3">
    <name>pSD10</name>
</geneLocation>
<feature type="domain" description="Primase C-terminal 1" evidence="2">
    <location>
        <begin position="224"/>
        <end position="283"/>
    </location>
</feature>
<name>Q8VPR8_9MICC</name>
<feature type="compositionally biased region" description="Polar residues" evidence="1">
    <location>
        <begin position="470"/>
        <end position="491"/>
    </location>
</feature>
<keyword evidence="3" id="KW-0614">Plasmid</keyword>
<dbReference type="EMBL" id="AY034092">
    <property type="protein sequence ID" value="AAK62476.1"/>
    <property type="molecule type" value="Genomic_DNA"/>
</dbReference>
<dbReference type="SMART" id="SM00942">
    <property type="entry name" value="PriCT_1"/>
    <property type="match status" value="1"/>
</dbReference>
<protein>
    <submittedName>
        <fullName evidence="3">Putative replication initiation protein</fullName>
    </submittedName>
</protein>
<reference evidence="3" key="1">
    <citation type="submission" date="2001-05" db="EMBL/GenBank/DDBJ databases">
        <title>A 50 kb plasmid rich in mobile gene sequences isolated from a marine Micrococcus.</title>
        <authorList>
            <person name="Zhong Z."/>
            <person name="Caspi R."/>
            <person name="Mincer T."/>
            <person name="Helinski D."/>
            <person name="Knauf V."/>
            <person name="Boardman K."/>
            <person name="Wilkinson J.E."/>
            <person name="Shea T."/>
            <person name="DeLoughery C."/>
            <person name="Toukdarian A."/>
        </authorList>
    </citation>
    <scope>NUCLEOTIDE SEQUENCE</scope>
    <source>
        <strain evidence="3">28</strain>
        <plasmid evidence="3">pSD10</plasmid>
    </source>
</reference>
<organism evidence="3">
    <name type="scientific">Micrococcus sp. 28</name>
    <dbReference type="NCBI Taxonomy" id="161213"/>
    <lineage>
        <taxon>Bacteria</taxon>
        <taxon>Bacillati</taxon>
        <taxon>Actinomycetota</taxon>
        <taxon>Actinomycetes</taxon>
        <taxon>Micrococcales</taxon>
        <taxon>Micrococcaceae</taxon>
        <taxon>Micrococcus</taxon>
    </lineage>
</organism>
<feature type="compositionally biased region" description="Low complexity" evidence="1">
    <location>
        <begin position="440"/>
        <end position="460"/>
    </location>
</feature>
<accession>Q8VPR8</accession>
<dbReference type="Gene3D" id="1.10.340.50">
    <property type="match status" value="1"/>
</dbReference>
<feature type="compositionally biased region" description="Low complexity" evidence="1">
    <location>
        <begin position="409"/>
        <end position="423"/>
    </location>
</feature>
<sequence length="491" mass="52748">MDRVPSRAWTNHPGTPGRVAPRLLADLAPDYATRVTVADEKTGHGITRHLRPTTRAGRARAAEDYPFIDLSTEGTGRQPGGLMWTLSVDMDHDNSLLRLFAADVPAPSWIIEKGCNGHVHAGWIIEAVAVGPNARPAPIAFAEDVRRALTLALDADPAFTNGRQWNPLWPGWDTEGRVIWGPTEPRSLSALKAEMTERGTWPTTQALHAARDTATARTLITEAEAAMQVSEGERNVFVFDMARTRRSGSVATAAEQANARCTPPLPAAEVAGIVRSIERYETRTGRHQGRGASTCGGTAWRAIQATRGRIGGSRGTPAQRIQRVSAARHATDARTRKAQARAQEAHHKARQGWTRARIAEHFGVDPRTVRRWLSTRPRRADISGASGYPRPHMELPEHGRMALCPPPVSSLSRSPALSSATPAYPRASRPPAWTSNANDSPSSAPSASSRTSPAEHGPTAPDSPPPATSCVTGTPSPSRAWTGSADPCSTP</sequence>
<evidence type="ECO:0000313" key="3">
    <source>
        <dbReference type="EMBL" id="AAK62476.1"/>
    </source>
</evidence>